<dbReference type="InParanoid" id="A0A3N4KBV8"/>
<sequence length="153" mass="16557">MSIAPGIVKIISVKHGGSLMNFLNERPLLSPPGMNANNNWHLIPNSESSYYISSFNPNGPTSDGPVMTIEPNRGQGTITEIVLRQIMDSDTQSWTMRAGPEGSHQICSVAVPYLCMGVGGPLPQGAPGMPVSAMHAEGGRSEMWWRFEYQARG</sequence>
<keyword evidence="2" id="KW-1185">Reference proteome</keyword>
<dbReference type="AlphaFoldDB" id="A0A3N4KBV8"/>
<name>A0A3N4KBV8_9PEZI</name>
<dbReference type="OrthoDB" id="10398224at2759"/>
<dbReference type="Proteomes" id="UP000277580">
    <property type="component" value="Unassembled WGS sequence"/>
</dbReference>
<dbReference type="SUPFAM" id="SSF50370">
    <property type="entry name" value="Ricin B-like lectins"/>
    <property type="match status" value="1"/>
</dbReference>
<protein>
    <recommendedName>
        <fullName evidence="3">Ricin B lectin domain-containing protein</fullName>
    </recommendedName>
</protein>
<evidence type="ECO:0000313" key="1">
    <source>
        <dbReference type="EMBL" id="RPB06948.1"/>
    </source>
</evidence>
<accession>A0A3N4KBV8</accession>
<dbReference type="Gene3D" id="2.80.10.50">
    <property type="match status" value="1"/>
</dbReference>
<proteinExistence type="predicted"/>
<reference evidence="1 2" key="1">
    <citation type="journal article" date="2018" name="Nat. Ecol. Evol.">
        <title>Pezizomycetes genomes reveal the molecular basis of ectomycorrhizal truffle lifestyle.</title>
        <authorList>
            <person name="Murat C."/>
            <person name="Payen T."/>
            <person name="Noel B."/>
            <person name="Kuo A."/>
            <person name="Morin E."/>
            <person name="Chen J."/>
            <person name="Kohler A."/>
            <person name="Krizsan K."/>
            <person name="Balestrini R."/>
            <person name="Da Silva C."/>
            <person name="Montanini B."/>
            <person name="Hainaut M."/>
            <person name="Levati E."/>
            <person name="Barry K.W."/>
            <person name="Belfiori B."/>
            <person name="Cichocki N."/>
            <person name="Clum A."/>
            <person name="Dockter R.B."/>
            <person name="Fauchery L."/>
            <person name="Guy J."/>
            <person name="Iotti M."/>
            <person name="Le Tacon F."/>
            <person name="Lindquist E.A."/>
            <person name="Lipzen A."/>
            <person name="Malagnac F."/>
            <person name="Mello A."/>
            <person name="Molinier V."/>
            <person name="Miyauchi S."/>
            <person name="Poulain J."/>
            <person name="Riccioni C."/>
            <person name="Rubini A."/>
            <person name="Sitrit Y."/>
            <person name="Splivallo R."/>
            <person name="Traeger S."/>
            <person name="Wang M."/>
            <person name="Zifcakova L."/>
            <person name="Wipf D."/>
            <person name="Zambonelli A."/>
            <person name="Paolocci F."/>
            <person name="Nowrousian M."/>
            <person name="Ottonello S."/>
            <person name="Baldrian P."/>
            <person name="Spatafora J.W."/>
            <person name="Henrissat B."/>
            <person name="Nagy L.G."/>
            <person name="Aury J.M."/>
            <person name="Wincker P."/>
            <person name="Grigoriev I.V."/>
            <person name="Bonfante P."/>
            <person name="Martin F.M."/>
        </authorList>
    </citation>
    <scope>NUCLEOTIDE SEQUENCE [LARGE SCALE GENOMIC DNA]</scope>
    <source>
        <strain evidence="1 2">CCBAS932</strain>
    </source>
</reference>
<dbReference type="EMBL" id="ML119204">
    <property type="protein sequence ID" value="RPB06948.1"/>
    <property type="molecule type" value="Genomic_DNA"/>
</dbReference>
<organism evidence="1 2">
    <name type="scientific">Morchella conica CCBAS932</name>
    <dbReference type="NCBI Taxonomy" id="1392247"/>
    <lineage>
        <taxon>Eukaryota</taxon>
        <taxon>Fungi</taxon>
        <taxon>Dikarya</taxon>
        <taxon>Ascomycota</taxon>
        <taxon>Pezizomycotina</taxon>
        <taxon>Pezizomycetes</taxon>
        <taxon>Pezizales</taxon>
        <taxon>Morchellaceae</taxon>
        <taxon>Morchella</taxon>
    </lineage>
</organism>
<evidence type="ECO:0008006" key="3">
    <source>
        <dbReference type="Google" id="ProtNLM"/>
    </source>
</evidence>
<gene>
    <name evidence="1" type="ORF">P167DRAFT_579812</name>
</gene>
<evidence type="ECO:0000313" key="2">
    <source>
        <dbReference type="Proteomes" id="UP000277580"/>
    </source>
</evidence>
<dbReference type="InterPro" id="IPR035992">
    <property type="entry name" value="Ricin_B-like_lectins"/>
</dbReference>